<dbReference type="STRING" id="542762.A0A4V3WQK2"/>
<gene>
    <name evidence="2" type="ORF">TEA_018165</name>
</gene>
<evidence type="ECO:0000313" key="3">
    <source>
        <dbReference type="Proteomes" id="UP000306102"/>
    </source>
</evidence>
<feature type="transmembrane region" description="Helical" evidence="1">
    <location>
        <begin position="25"/>
        <end position="44"/>
    </location>
</feature>
<dbReference type="PANTHER" id="PTHR36050:SF1">
    <property type="entry name" value="O-FUCOSYLTRANSFERASE 30"/>
    <property type="match status" value="1"/>
</dbReference>
<keyword evidence="1" id="KW-0472">Membrane</keyword>
<evidence type="ECO:0008006" key="4">
    <source>
        <dbReference type="Google" id="ProtNLM"/>
    </source>
</evidence>
<reference evidence="2 3" key="1">
    <citation type="journal article" date="2018" name="Proc. Natl. Acad. Sci. U.S.A.">
        <title>Draft genome sequence of Camellia sinensis var. sinensis provides insights into the evolution of the tea genome and tea quality.</title>
        <authorList>
            <person name="Wei C."/>
            <person name="Yang H."/>
            <person name="Wang S."/>
            <person name="Zhao J."/>
            <person name="Liu C."/>
            <person name="Gao L."/>
            <person name="Xia E."/>
            <person name="Lu Y."/>
            <person name="Tai Y."/>
            <person name="She G."/>
            <person name="Sun J."/>
            <person name="Cao H."/>
            <person name="Tong W."/>
            <person name="Gao Q."/>
            <person name="Li Y."/>
            <person name="Deng W."/>
            <person name="Jiang X."/>
            <person name="Wang W."/>
            <person name="Chen Q."/>
            <person name="Zhang S."/>
            <person name="Li H."/>
            <person name="Wu J."/>
            <person name="Wang P."/>
            <person name="Li P."/>
            <person name="Shi C."/>
            <person name="Zheng F."/>
            <person name="Jian J."/>
            <person name="Huang B."/>
            <person name="Shan D."/>
            <person name="Shi M."/>
            <person name="Fang C."/>
            <person name="Yue Y."/>
            <person name="Li F."/>
            <person name="Li D."/>
            <person name="Wei S."/>
            <person name="Han B."/>
            <person name="Jiang C."/>
            <person name="Yin Y."/>
            <person name="Xia T."/>
            <person name="Zhang Z."/>
            <person name="Bennetzen J.L."/>
            <person name="Zhao S."/>
            <person name="Wan X."/>
        </authorList>
    </citation>
    <scope>NUCLEOTIDE SEQUENCE [LARGE SCALE GENOMIC DNA]</scope>
    <source>
        <strain evidence="3">cv. Shuchazao</strain>
        <tissue evidence="2">Leaf</tissue>
    </source>
</reference>
<proteinExistence type="predicted"/>
<dbReference type="PANTHER" id="PTHR36050">
    <property type="entry name" value="O-FUCOSYLTRANSFERASE 30"/>
    <property type="match status" value="1"/>
</dbReference>
<sequence length="230" mass="26332">MESLNFNNRTNIRWKKKPPLRSPTSLLPISLFFLPISLLLFLFYKHISNSLLSTLKNSPQPQSPDLCTSQKTLAREKFLWYAPHSRFSNQLSEFKYAILMAAILNRTLIVPLVLDHHAVVLGNEDCTTTVWTYGKDGEDGTLDSFQPDEQLKKKNKISYVRKRQNVYQMLGPGSRAELATVLAFGSLFTTPYRGKEFASKTIKSPFLCAQLRLLDGQFKNHWKTTFLGLQ</sequence>
<evidence type="ECO:0000313" key="2">
    <source>
        <dbReference type="EMBL" id="THG20687.1"/>
    </source>
</evidence>
<dbReference type="Proteomes" id="UP000306102">
    <property type="component" value="Unassembled WGS sequence"/>
</dbReference>
<evidence type="ECO:0000256" key="1">
    <source>
        <dbReference type="SAM" id="Phobius"/>
    </source>
</evidence>
<comment type="caution">
    <text evidence="2">The sequence shown here is derived from an EMBL/GenBank/DDBJ whole genome shotgun (WGS) entry which is preliminary data.</text>
</comment>
<dbReference type="AlphaFoldDB" id="A0A4V3WQK2"/>
<accession>A0A4V3WQK2</accession>
<keyword evidence="1" id="KW-0812">Transmembrane</keyword>
<dbReference type="EMBL" id="SDRB02001774">
    <property type="protein sequence ID" value="THG20687.1"/>
    <property type="molecule type" value="Genomic_DNA"/>
</dbReference>
<organism evidence="2 3">
    <name type="scientific">Camellia sinensis var. sinensis</name>
    <name type="common">China tea</name>
    <dbReference type="NCBI Taxonomy" id="542762"/>
    <lineage>
        <taxon>Eukaryota</taxon>
        <taxon>Viridiplantae</taxon>
        <taxon>Streptophyta</taxon>
        <taxon>Embryophyta</taxon>
        <taxon>Tracheophyta</taxon>
        <taxon>Spermatophyta</taxon>
        <taxon>Magnoliopsida</taxon>
        <taxon>eudicotyledons</taxon>
        <taxon>Gunneridae</taxon>
        <taxon>Pentapetalae</taxon>
        <taxon>asterids</taxon>
        <taxon>Ericales</taxon>
        <taxon>Theaceae</taxon>
        <taxon>Camellia</taxon>
    </lineage>
</organism>
<keyword evidence="1" id="KW-1133">Transmembrane helix</keyword>
<protein>
    <recommendedName>
        <fullName evidence="4">O-fucosyltransferase family protein</fullName>
    </recommendedName>
</protein>
<name>A0A4V3WQK2_CAMSN</name>
<keyword evidence="3" id="KW-1185">Reference proteome</keyword>